<dbReference type="InterPro" id="IPR037923">
    <property type="entry name" value="HTH-like"/>
</dbReference>
<dbReference type="SUPFAM" id="SSF51215">
    <property type="entry name" value="Regulatory protein AraC"/>
    <property type="match status" value="1"/>
</dbReference>
<evidence type="ECO:0000313" key="6">
    <source>
        <dbReference type="Proteomes" id="UP000192796"/>
    </source>
</evidence>
<dbReference type="EMBL" id="LVYD01000076">
    <property type="protein sequence ID" value="OQP59576.1"/>
    <property type="molecule type" value="Genomic_DNA"/>
</dbReference>
<dbReference type="OrthoDB" id="511992at2"/>
<reference evidence="5 6" key="1">
    <citation type="submission" date="2016-03" db="EMBL/GenBank/DDBJ databases">
        <title>Niastella vici sp. nov., isolated from farmland soil.</title>
        <authorList>
            <person name="Chen L."/>
            <person name="Wang D."/>
            <person name="Yang S."/>
            <person name="Wang G."/>
        </authorList>
    </citation>
    <scope>NUCLEOTIDE SEQUENCE [LARGE SCALE GENOMIC DNA]</scope>
    <source>
        <strain evidence="5 6">DJ57</strain>
    </source>
</reference>
<dbReference type="InterPro" id="IPR009057">
    <property type="entry name" value="Homeodomain-like_sf"/>
</dbReference>
<evidence type="ECO:0000259" key="4">
    <source>
        <dbReference type="PROSITE" id="PS01124"/>
    </source>
</evidence>
<accession>A0A1V9FMU1</accession>
<sequence>MEKPVVLDKGCYVGAKVSQYNFGGIITSETCFPENYTSNWHYHQNPHFSHILTGGSKEQRPRNAQTQLPGDGLYYYPGIPHKNVEYRPGTRIFNIEIDAAFFKAHDLQMPDADRMFADSTPINSSGLLKILKQHYFHDAHSQLAIEQLCTELVSAYPVVAPYSPAWSRNIITVMHDHWDQPLSLAQLSAKVNIHPVTLSKYFSRYFHCSLGDYARKIKVEKAVQLMRSRQLSLTAIAYQCGFSDQAHFTKTFYLFTGLLPKQYRKL</sequence>
<dbReference type="AlphaFoldDB" id="A0A1V9FMU1"/>
<evidence type="ECO:0000256" key="1">
    <source>
        <dbReference type="ARBA" id="ARBA00023015"/>
    </source>
</evidence>
<dbReference type="InterPro" id="IPR018060">
    <property type="entry name" value="HTH_AraC"/>
</dbReference>
<name>A0A1V9FMU1_9BACT</name>
<proteinExistence type="predicted"/>
<dbReference type="Proteomes" id="UP000192796">
    <property type="component" value="Unassembled WGS sequence"/>
</dbReference>
<dbReference type="SUPFAM" id="SSF46689">
    <property type="entry name" value="Homeodomain-like"/>
    <property type="match status" value="2"/>
</dbReference>
<keyword evidence="1" id="KW-0805">Transcription regulation</keyword>
<dbReference type="GO" id="GO:0003700">
    <property type="term" value="F:DNA-binding transcription factor activity"/>
    <property type="evidence" value="ECO:0007669"/>
    <property type="project" value="InterPro"/>
</dbReference>
<dbReference type="SMART" id="SM00342">
    <property type="entry name" value="HTH_ARAC"/>
    <property type="match status" value="1"/>
</dbReference>
<evidence type="ECO:0000256" key="3">
    <source>
        <dbReference type="ARBA" id="ARBA00023163"/>
    </source>
</evidence>
<dbReference type="Gene3D" id="1.10.10.60">
    <property type="entry name" value="Homeodomain-like"/>
    <property type="match status" value="1"/>
</dbReference>
<dbReference type="PANTHER" id="PTHR43280:SF28">
    <property type="entry name" value="HTH-TYPE TRANSCRIPTIONAL ACTIVATOR RHAS"/>
    <property type="match status" value="1"/>
</dbReference>
<evidence type="ECO:0000256" key="2">
    <source>
        <dbReference type="ARBA" id="ARBA00023125"/>
    </source>
</evidence>
<keyword evidence="3" id="KW-0804">Transcription</keyword>
<organism evidence="5 6">
    <name type="scientific">Niastella vici</name>
    <dbReference type="NCBI Taxonomy" id="1703345"/>
    <lineage>
        <taxon>Bacteria</taxon>
        <taxon>Pseudomonadati</taxon>
        <taxon>Bacteroidota</taxon>
        <taxon>Chitinophagia</taxon>
        <taxon>Chitinophagales</taxon>
        <taxon>Chitinophagaceae</taxon>
        <taxon>Niastella</taxon>
    </lineage>
</organism>
<evidence type="ECO:0000313" key="5">
    <source>
        <dbReference type="EMBL" id="OQP59576.1"/>
    </source>
</evidence>
<keyword evidence="6" id="KW-1185">Reference proteome</keyword>
<dbReference type="GO" id="GO:0043565">
    <property type="term" value="F:sequence-specific DNA binding"/>
    <property type="evidence" value="ECO:0007669"/>
    <property type="project" value="InterPro"/>
</dbReference>
<dbReference type="PROSITE" id="PS01124">
    <property type="entry name" value="HTH_ARAC_FAMILY_2"/>
    <property type="match status" value="1"/>
</dbReference>
<dbReference type="RefSeq" id="WP_081154544.1">
    <property type="nucleotide sequence ID" value="NZ_LVYD01000076.1"/>
</dbReference>
<dbReference type="PANTHER" id="PTHR43280">
    <property type="entry name" value="ARAC-FAMILY TRANSCRIPTIONAL REGULATOR"/>
    <property type="match status" value="1"/>
</dbReference>
<protein>
    <submittedName>
        <fullName evidence="5">AraC family transcriptional regulator</fullName>
    </submittedName>
</protein>
<dbReference type="Pfam" id="PF12833">
    <property type="entry name" value="HTH_18"/>
    <property type="match status" value="1"/>
</dbReference>
<dbReference type="STRING" id="1703345.A3860_36920"/>
<comment type="caution">
    <text evidence="5">The sequence shown here is derived from an EMBL/GenBank/DDBJ whole genome shotgun (WGS) entry which is preliminary data.</text>
</comment>
<gene>
    <name evidence="5" type="ORF">A3860_36920</name>
</gene>
<feature type="domain" description="HTH araC/xylS-type" evidence="4">
    <location>
        <begin position="168"/>
        <end position="266"/>
    </location>
</feature>
<keyword evidence="2" id="KW-0238">DNA-binding</keyword>